<proteinExistence type="predicted"/>
<gene>
    <name evidence="2" type="ORF">ACFPM3_06370</name>
</gene>
<keyword evidence="3" id="KW-1185">Reference proteome</keyword>
<feature type="region of interest" description="Disordered" evidence="1">
    <location>
        <begin position="22"/>
        <end position="47"/>
    </location>
</feature>
<dbReference type="Proteomes" id="UP001595829">
    <property type="component" value="Unassembled WGS sequence"/>
</dbReference>
<comment type="caution">
    <text evidence="2">The sequence shown here is derived from an EMBL/GenBank/DDBJ whole genome shotgun (WGS) entry which is preliminary data.</text>
</comment>
<organism evidence="2 3">
    <name type="scientific">Streptomyces coeruleoprunus</name>
    <dbReference type="NCBI Taxonomy" id="285563"/>
    <lineage>
        <taxon>Bacteria</taxon>
        <taxon>Bacillati</taxon>
        <taxon>Actinomycetota</taxon>
        <taxon>Actinomycetes</taxon>
        <taxon>Kitasatosporales</taxon>
        <taxon>Streptomycetaceae</taxon>
        <taxon>Streptomyces</taxon>
    </lineage>
</organism>
<dbReference type="RefSeq" id="WP_345693716.1">
    <property type="nucleotide sequence ID" value="NZ_BAABIT010000001.1"/>
</dbReference>
<protein>
    <recommendedName>
        <fullName evidence="4">Lipoprotein</fullName>
    </recommendedName>
</protein>
<evidence type="ECO:0000313" key="2">
    <source>
        <dbReference type="EMBL" id="MFC5021774.1"/>
    </source>
</evidence>
<sequence>MSTRTRAALAVGSLVLIAGCSGGGGDAKSEAPPAGAESSPTASQPGYTEFADFPGKDFVTTEPGTRLGVRVKPVDTSWTPELAGTSADAGKHYVAVYVAVTGELPDRGVDNVKLKYLRLKFKSTEKPCDFGESGYCYTEAYPSSALADPEDVQEDAGGEWRDYSWGETFVGSNVDRGATKVGVVGFSLPDTEKATSFELCGPTREAMVDTDEFACAPIKAPRRT</sequence>
<evidence type="ECO:0000313" key="3">
    <source>
        <dbReference type="Proteomes" id="UP001595829"/>
    </source>
</evidence>
<reference evidence="3" key="1">
    <citation type="journal article" date="2019" name="Int. J. Syst. Evol. Microbiol.">
        <title>The Global Catalogue of Microorganisms (GCM) 10K type strain sequencing project: providing services to taxonomists for standard genome sequencing and annotation.</title>
        <authorList>
            <consortium name="The Broad Institute Genomics Platform"/>
            <consortium name="The Broad Institute Genome Sequencing Center for Infectious Disease"/>
            <person name="Wu L."/>
            <person name="Ma J."/>
        </authorList>
    </citation>
    <scope>NUCLEOTIDE SEQUENCE [LARGE SCALE GENOMIC DNA]</scope>
    <source>
        <strain evidence="3">CGMCC 4.1648</strain>
    </source>
</reference>
<evidence type="ECO:0000256" key="1">
    <source>
        <dbReference type="SAM" id="MobiDB-lite"/>
    </source>
</evidence>
<name>A0ABV9X9R2_9ACTN</name>
<dbReference type="EMBL" id="JBHSJD010000002">
    <property type="protein sequence ID" value="MFC5021774.1"/>
    <property type="molecule type" value="Genomic_DNA"/>
</dbReference>
<accession>A0ABV9X9R2</accession>
<evidence type="ECO:0008006" key="4">
    <source>
        <dbReference type="Google" id="ProtNLM"/>
    </source>
</evidence>
<dbReference type="PROSITE" id="PS51257">
    <property type="entry name" value="PROKAR_LIPOPROTEIN"/>
    <property type="match status" value="1"/>
</dbReference>